<organism evidence="2 3">
    <name type="scientific">Desulfohalobium retbaense (strain ATCC 49708 / DSM 5692 / JCM 16813 / HR100)</name>
    <dbReference type="NCBI Taxonomy" id="485915"/>
    <lineage>
        <taxon>Bacteria</taxon>
        <taxon>Pseudomonadati</taxon>
        <taxon>Thermodesulfobacteriota</taxon>
        <taxon>Desulfovibrionia</taxon>
        <taxon>Desulfovibrionales</taxon>
        <taxon>Desulfohalobiaceae</taxon>
        <taxon>Desulfohalobium</taxon>
    </lineage>
</organism>
<reference evidence="2 3" key="2">
    <citation type="journal article" date="2010" name="Stand. Genomic Sci.">
        <title>Complete genome sequence of Desulfohalobium retbaense type strain (HR(100)).</title>
        <authorList>
            <person name="Spring S."/>
            <person name="Nolan M."/>
            <person name="Lapidus A."/>
            <person name="Glavina Del Rio T."/>
            <person name="Copeland A."/>
            <person name="Tice H."/>
            <person name="Cheng J.F."/>
            <person name="Lucas S."/>
            <person name="Land M."/>
            <person name="Chen F."/>
            <person name="Bruce D."/>
            <person name="Goodwin L."/>
            <person name="Pitluck S."/>
            <person name="Ivanova N."/>
            <person name="Mavromatis K."/>
            <person name="Mikhailova N."/>
            <person name="Pati A."/>
            <person name="Chen A."/>
            <person name="Palaniappan K."/>
            <person name="Hauser L."/>
            <person name="Chang Y.J."/>
            <person name="Jeffries C.D."/>
            <person name="Munk C."/>
            <person name="Kiss H."/>
            <person name="Chain P."/>
            <person name="Han C."/>
            <person name="Brettin T."/>
            <person name="Detter J.C."/>
            <person name="Schuler E."/>
            <person name="Goker M."/>
            <person name="Rohde M."/>
            <person name="Bristow J."/>
            <person name="Eisen J.A."/>
            <person name="Markowitz V."/>
            <person name="Hugenholtz P."/>
            <person name="Kyrpides N.C."/>
            <person name="Klenk H.P."/>
        </authorList>
    </citation>
    <scope>NUCLEOTIDE SEQUENCE [LARGE SCALE GENOMIC DNA]</scope>
    <source>
        <strain evidence="2 3">DSM 5692</strain>
    </source>
</reference>
<dbReference type="KEGG" id="drt:Dret_0500"/>
<dbReference type="SUPFAM" id="SSF111321">
    <property type="entry name" value="AF1104-like"/>
    <property type="match status" value="1"/>
</dbReference>
<dbReference type="AlphaFoldDB" id="C8X0H2"/>
<accession>C8X0H2</accession>
<dbReference type="HOGENOM" id="CLU_465199_0_0_7"/>
<evidence type="ECO:0000313" key="3">
    <source>
        <dbReference type="Proteomes" id="UP000001052"/>
    </source>
</evidence>
<evidence type="ECO:0000259" key="1">
    <source>
        <dbReference type="Pfam" id="PF01937"/>
    </source>
</evidence>
<dbReference type="EMBL" id="CP001734">
    <property type="protein sequence ID" value="ACV67797.1"/>
    <property type="molecule type" value="Genomic_DNA"/>
</dbReference>
<dbReference type="eggNOG" id="COG1578">
    <property type="taxonomic scope" value="Bacteria"/>
</dbReference>
<sequence>MPELPSFSSVLELRYGRDPYLDAWLLHFMIENHLEYFTKPEENASLEQLRFMVVLDEGQVFAPCSDEMLRELLQNDLSERLLSEYRSVWRALVRLIHDHVPDPYLRKRVAALCRHKFRQSLHASFTIPSRLLKQLLTIFLAQTAVEDPLREHKQLWNRRAQDFIDSPDLNETLNACPSALMGCAHISELRWQLDRLELRRLLCLATWETIWRTPDCSEAPLQQDNLQAVCPEADDLLAEVFGPARREPMKILYLPHDSGGIIFDLLIIRTLLQQRHRVILALKEGFDFYSPTFWDIEHDQVLAQALEGAHFLNNSQVTKNELLKVQRENQFVVISDGTRERLNLYRTSVTFARAWKESDLVMARGIPNYRRLVGNGHALSRDVLCFYRQNGEPLQLVHKPKSDSAFKFTESQLLELSEGIIRSMRQAKSRGKSVMFYSAIIGSLPGQTRKALEILNTFVAYLRQRLENTLIINPAEYFEHGMDADDLMYMWERVQRSGLIDVWRFQTVEDIETSFELMGEKVPAAWSGKDATYSTGCTKEMHIALDVQQQHPELQIIGPNPEKFFRRREYGVGKFFDARINASIGR</sequence>
<keyword evidence="3" id="KW-1185">Reference proteome</keyword>
<gene>
    <name evidence="2" type="ordered locus">Dret_0500</name>
</gene>
<proteinExistence type="predicted"/>
<dbReference type="Proteomes" id="UP000001052">
    <property type="component" value="Chromosome"/>
</dbReference>
<feature type="domain" description="Damage-control phosphatase ARMT1-like metal-binding" evidence="1">
    <location>
        <begin position="233"/>
        <end position="379"/>
    </location>
</feature>
<evidence type="ECO:0000313" key="2">
    <source>
        <dbReference type="EMBL" id="ACV67797.1"/>
    </source>
</evidence>
<dbReference type="Pfam" id="PF01937">
    <property type="entry name" value="ARMT1-like_dom"/>
    <property type="match status" value="1"/>
</dbReference>
<name>C8X0H2_DESRD</name>
<dbReference type="OrthoDB" id="5409427at2"/>
<dbReference type="Gene3D" id="3.40.50.10880">
    <property type="entry name" value="Uncharacterised protein PF01937, DUF89, domain 3"/>
    <property type="match status" value="1"/>
</dbReference>
<dbReference type="RefSeq" id="WP_015750955.1">
    <property type="nucleotide sequence ID" value="NC_013223.1"/>
</dbReference>
<reference evidence="3" key="1">
    <citation type="submission" date="2009-09" db="EMBL/GenBank/DDBJ databases">
        <title>The complete chromosome of Desulfohalobium retbaense DSM 5692.</title>
        <authorList>
            <consortium name="US DOE Joint Genome Institute (JGI-PGF)"/>
            <person name="Lucas S."/>
            <person name="Copeland A."/>
            <person name="Lapidus A."/>
            <person name="Glavina del Rio T."/>
            <person name="Dalin E."/>
            <person name="Tice H."/>
            <person name="Bruce D."/>
            <person name="Goodwin L."/>
            <person name="Pitluck S."/>
            <person name="Kyrpides N."/>
            <person name="Mavromatis K."/>
            <person name="Ivanova N."/>
            <person name="Mikhailova N."/>
            <person name="Munk A.C."/>
            <person name="Brettin T."/>
            <person name="Detter J.C."/>
            <person name="Han C."/>
            <person name="Tapia R."/>
            <person name="Larimer F."/>
            <person name="Land M."/>
            <person name="Hauser L."/>
            <person name="Markowitz V."/>
            <person name="Cheng J.-F."/>
            <person name="Hugenholtz P."/>
            <person name="Woyke T."/>
            <person name="Wu D."/>
            <person name="Spring S."/>
            <person name="Klenk H.-P."/>
            <person name="Eisen J.A."/>
        </authorList>
    </citation>
    <scope>NUCLEOTIDE SEQUENCE [LARGE SCALE GENOMIC DNA]</scope>
    <source>
        <strain evidence="3">DSM 5692</strain>
    </source>
</reference>
<protein>
    <recommendedName>
        <fullName evidence="1">Damage-control phosphatase ARMT1-like metal-binding domain-containing protein</fullName>
    </recommendedName>
</protein>
<dbReference type="InterPro" id="IPR036075">
    <property type="entry name" value="ARMT-1-like_metal-bd_sf"/>
</dbReference>
<dbReference type="STRING" id="485915.Dret_0500"/>
<dbReference type="InterPro" id="IPR002791">
    <property type="entry name" value="ARMT1-like_metal-bd"/>
</dbReference>